<sequence length="273" mass="30478">MPYSEKEIKELEKTAKHIRYQIVQMISCAGSGHPGGSLSATDLITALFFKVLRFDSKNIDWPDRDRFHMSKGHCCPLWYAVLAEAGYFPKGELKTLRKFGSCLQGHPDKRTRGIEVPSGSLGQGLSVALGMSLAAKIDKKDYRVYCLLGDGEIQEGNIWEAAMAAAHYKRNNICAILDYNGFQIDGGIKDVMSLEPLIEKWNAFGWHTLAIDGHDMRQILNAYNEAKNVKDKPTIIIAKTIKGKGVSFMENVVDFHGRAPTKEETEIALRELS</sequence>
<dbReference type="PANTHER" id="PTHR47514">
    <property type="entry name" value="TRANSKETOLASE N-TERMINAL SECTION-RELATED"/>
    <property type="match status" value="1"/>
</dbReference>
<evidence type="ECO:0000313" key="7">
    <source>
        <dbReference type="EMBL" id="PIQ89807.1"/>
    </source>
</evidence>
<comment type="caution">
    <text evidence="7">The sequence shown here is derived from an EMBL/GenBank/DDBJ whole genome shotgun (WGS) entry which is preliminary data.</text>
</comment>
<dbReference type="AlphaFoldDB" id="A0A2H0LZJ4"/>
<comment type="similarity">
    <text evidence="2">Belongs to the transketolase family.</text>
</comment>
<evidence type="ECO:0000313" key="8">
    <source>
        <dbReference type="Proteomes" id="UP000229641"/>
    </source>
</evidence>
<dbReference type="SUPFAM" id="SSF52518">
    <property type="entry name" value="Thiamin diphosphate-binding fold (THDP-binding)"/>
    <property type="match status" value="1"/>
</dbReference>
<feature type="domain" description="Transketolase N-terminal" evidence="6">
    <location>
        <begin position="13"/>
        <end position="266"/>
    </location>
</feature>
<dbReference type="EMBL" id="PCWA01000015">
    <property type="protein sequence ID" value="PIQ89807.1"/>
    <property type="molecule type" value="Genomic_DNA"/>
</dbReference>
<keyword evidence="3" id="KW-0808">Transferase</keyword>
<evidence type="ECO:0000259" key="6">
    <source>
        <dbReference type="Pfam" id="PF00456"/>
    </source>
</evidence>
<dbReference type="InterPro" id="IPR029061">
    <property type="entry name" value="THDP-binding"/>
</dbReference>
<evidence type="ECO:0000256" key="3">
    <source>
        <dbReference type="ARBA" id="ARBA00022679"/>
    </source>
</evidence>
<dbReference type="InterPro" id="IPR049557">
    <property type="entry name" value="Transketolase_CS"/>
</dbReference>
<evidence type="ECO:0000256" key="2">
    <source>
        <dbReference type="ARBA" id="ARBA00007131"/>
    </source>
</evidence>
<protein>
    <submittedName>
        <fullName evidence="7">Transketolase</fullName>
    </submittedName>
</protein>
<keyword evidence="4" id="KW-0479">Metal-binding</keyword>
<organism evidence="7 8">
    <name type="scientific">Candidatus Ghiorseimicrobium undicola</name>
    <dbReference type="NCBI Taxonomy" id="1974746"/>
    <lineage>
        <taxon>Bacteria</taxon>
        <taxon>Pseudomonadati</taxon>
        <taxon>Candidatus Omnitrophota</taxon>
        <taxon>Candidatus Ghiorseimicrobium</taxon>
    </lineage>
</organism>
<dbReference type="PROSITE" id="PS00801">
    <property type="entry name" value="TRANSKETOLASE_1"/>
    <property type="match status" value="1"/>
</dbReference>
<dbReference type="PANTHER" id="PTHR47514:SF1">
    <property type="entry name" value="TRANSKETOLASE N-TERMINAL SECTION-RELATED"/>
    <property type="match status" value="1"/>
</dbReference>
<dbReference type="GO" id="GO:0046872">
    <property type="term" value="F:metal ion binding"/>
    <property type="evidence" value="ECO:0007669"/>
    <property type="project" value="UniProtKB-KW"/>
</dbReference>
<accession>A0A2H0LZJ4</accession>
<evidence type="ECO:0000256" key="1">
    <source>
        <dbReference type="ARBA" id="ARBA00001964"/>
    </source>
</evidence>
<gene>
    <name evidence="7" type="ORF">COV72_01195</name>
</gene>
<evidence type="ECO:0000256" key="5">
    <source>
        <dbReference type="ARBA" id="ARBA00023052"/>
    </source>
</evidence>
<dbReference type="CDD" id="cd02012">
    <property type="entry name" value="TPP_TK"/>
    <property type="match status" value="1"/>
</dbReference>
<reference evidence="7 8" key="1">
    <citation type="submission" date="2017-09" db="EMBL/GenBank/DDBJ databases">
        <title>Depth-based differentiation of microbial function through sediment-hosted aquifers and enrichment of novel symbionts in the deep terrestrial subsurface.</title>
        <authorList>
            <person name="Probst A.J."/>
            <person name="Ladd B."/>
            <person name="Jarett J.K."/>
            <person name="Geller-Mcgrath D.E."/>
            <person name="Sieber C.M."/>
            <person name="Emerson J.B."/>
            <person name="Anantharaman K."/>
            <person name="Thomas B.C."/>
            <person name="Malmstrom R."/>
            <person name="Stieglmeier M."/>
            <person name="Klingl A."/>
            <person name="Woyke T."/>
            <person name="Ryan C.M."/>
            <person name="Banfield J.F."/>
        </authorList>
    </citation>
    <scope>NUCLEOTIDE SEQUENCE [LARGE SCALE GENOMIC DNA]</scope>
    <source>
        <strain evidence="7">CG11_big_fil_rev_8_21_14_0_20_42_13</strain>
    </source>
</reference>
<comment type="cofactor">
    <cofactor evidence="1">
        <name>thiamine diphosphate</name>
        <dbReference type="ChEBI" id="CHEBI:58937"/>
    </cofactor>
</comment>
<evidence type="ECO:0000256" key="4">
    <source>
        <dbReference type="ARBA" id="ARBA00022723"/>
    </source>
</evidence>
<dbReference type="Proteomes" id="UP000229641">
    <property type="component" value="Unassembled WGS sequence"/>
</dbReference>
<dbReference type="GO" id="GO:0016740">
    <property type="term" value="F:transferase activity"/>
    <property type="evidence" value="ECO:0007669"/>
    <property type="project" value="UniProtKB-KW"/>
</dbReference>
<dbReference type="Gene3D" id="3.40.50.970">
    <property type="match status" value="1"/>
</dbReference>
<dbReference type="InterPro" id="IPR005474">
    <property type="entry name" value="Transketolase_N"/>
</dbReference>
<dbReference type="Pfam" id="PF00456">
    <property type="entry name" value="Transketolase_N"/>
    <property type="match status" value="1"/>
</dbReference>
<name>A0A2H0LZJ4_9BACT</name>
<keyword evidence="5" id="KW-0786">Thiamine pyrophosphate</keyword>
<proteinExistence type="inferred from homology"/>